<name>A0A6L3ZK95_9FLAO</name>
<evidence type="ECO:0000313" key="2">
    <source>
        <dbReference type="Proteomes" id="UP000484164"/>
    </source>
</evidence>
<sequence length="386" mass="43057">MRNTLTLLSVFFSSILIGQNLVRNPGFEPSDCPATGTTLYQNVGPWDDVYGTPDHYGPCTSPGSPTTNNNIPPRTGNGNIGLYVYGTFNSGRFNREYATGELVNTLTEGQLYRVSYYVHPVIVTTINTDAFINGPGVLFHSTKRGLEYSDATWAILDDNSIYPEDVIDNMNDWTLVCLYYRATGTERYLTLGTFRPDAEIDAEDFASATPDNGYYLIDDISVVAVDDAVLDPVAELCPDGEITLSVPSGLGGMWDDGSTETTRTITQPGQYYYGYPDGPCYRIDPVDVQLVNCTKCNVYCANAFTPNGDGKNDEWKPIFECDAIEYKLEIYDRLGNLHFETTNPDEGWMPSSSVHEGVFIAHMRMTYELYGERTYIEETNEVMVLR</sequence>
<organism evidence="1 2">
    <name type="scientific">Phaeocystidibacter marisrubri</name>
    <dbReference type="NCBI Taxonomy" id="1577780"/>
    <lineage>
        <taxon>Bacteria</taxon>
        <taxon>Pseudomonadati</taxon>
        <taxon>Bacteroidota</taxon>
        <taxon>Flavobacteriia</taxon>
        <taxon>Flavobacteriales</taxon>
        <taxon>Phaeocystidibacteraceae</taxon>
        <taxon>Phaeocystidibacter</taxon>
    </lineage>
</organism>
<dbReference type="EMBL" id="WBVQ01000001">
    <property type="protein sequence ID" value="KAB2818069.1"/>
    <property type="molecule type" value="Genomic_DNA"/>
</dbReference>
<dbReference type="Proteomes" id="UP000484164">
    <property type="component" value="Unassembled WGS sequence"/>
</dbReference>
<evidence type="ECO:0000313" key="1">
    <source>
        <dbReference type="EMBL" id="KAB2818069.1"/>
    </source>
</evidence>
<reference evidence="1 2" key="1">
    <citation type="submission" date="2019-10" db="EMBL/GenBank/DDBJ databases">
        <title>Genome sequence of Phaeocystidibacter marisrubri JCM30614 (type strain).</title>
        <authorList>
            <person name="Bowman J.P."/>
        </authorList>
    </citation>
    <scope>NUCLEOTIDE SEQUENCE [LARGE SCALE GENOMIC DNA]</scope>
    <source>
        <strain evidence="1 2">JCM 30614</strain>
    </source>
</reference>
<keyword evidence="2" id="KW-1185">Reference proteome</keyword>
<dbReference type="RefSeq" id="WP_151692757.1">
    <property type="nucleotide sequence ID" value="NZ_BMGX01000002.1"/>
</dbReference>
<protein>
    <recommendedName>
        <fullName evidence="3">Gliding motility-associated C-terminal domain-containing protein</fullName>
    </recommendedName>
</protein>
<dbReference type="AlphaFoldDB" id="A0A6L3ZK95"/>
<dbReference type="OrthoDB" id="9782229at2"/>
<evidence type="ECO:0008006" key="3">
    <source>
        <dbReference type="Google" id="ProtNLM"/>
    </source>
</evidence>
<accession>A0A6L3ZK95</accession>
<gene>
    <name evidence="1" type="ORF">F8C82_06620</name>
</gene>
<comment type="caution">
    <text evidence="1">The sequence shown here is derived from an EMBL/GenBank/DDBJ whole genome shotgun (WGS) entry which is preliminary data.</text>
</comment>
<proteinExistence type="predicted"/>
<dbReference type="Pfam" id="PF13585">
    <property type="entry name" value="CHU_C"/>
    <property type="match status" value="1"/>
</dbReference>
<dbReference type="Gene3D" id="2.60.120.260">
    <property type="entry name" value="Galactose-binding domain-like"/>
    <property type="match status" value="1"/>
</dbReference>